<dbReference type="PANTHER" id="PTHR33164:SF43">
    <property type="entry name" value="HTH-TYPE TRANSCRIPTIONAL REPRESSOR YETL"/>
    <property type="match status" value="1"/>
</dbReference>
<dbReference type="PANTHER" id="PTHR33164">
    <property type="entry name" value="TRANSCRIPTIONAL REGULATOR, MARR FAMILY"/>
    <property type="match status" value="1"/>
</dbReference>
<keyword evidence="3" id="KW-0804">Transcription</keyword>
<dbReference type="AlphaFoldDB" id="A0A1M6TBC3"/>
<dbReference type="GO" id="GO:0003700">
    <property type="term" value="F:DNA-binding transcription factor activity"/>
    <property type="evidence" value="ECO:0007669"/>
    <property type="project" value="InterPro"/>
</dbReference>
<evidence type="ECO:0000256" key="1">
    <source>
        <dbReference type="ARBA" id="ARBA00023015"/>
    </source>
</evidence>
<accession>A0A1M6TBC3</accession>
<evidence type="ECO:0000313" key="6">
    <source>
        <dbReference type="Proteomes" id="UP000183997"/>
    </source>
</evidence>
<dbReference type="PRINTS" id="PR00598">
    <property type="entry name" value="HTHMARR"/>
</dbReference>
<keyword evidence="6" id="KW-1185">Reference proteome</keyword>
<gene>
    <name evidence="5" type="ORF">SAMN02745123_02230</name>
</gene>
<organism evidence="5 6">
    <name type="scientific">Desulforamulus aeronauticus DSM 10349</name>
    <dbReference type="NCBI Taxonomy" id="1121421"/>
    <lineage>
        <taxon>Bacteria</taxon>
        <taxon>Bacillati</taxon>
        <taxon>Bacillota</taxon>
        <taxon>Clostridia</taxon>
        <taxon>Eubacteriales</taxon>
        <taxon>Peptococcaceae</taxon>
        <taxon>Desulforamulus</taxon>
    </lineage>
</organism>
<keyword evidence="2 5" id="KW-0238">DNA-binding</keyword>
<evidence type="ECO:0000256" key="2">
    <source>
        <dbReference type="ARBA" id="ARBA00023125"/>
    </source>
</evidence>
<evidence type="ECO:0000313" key="5">
    <source>
        <dbReference type="EMBL" id="SHK54126.1"/>
    </source>
</evidence>
<dbReference type="PROSITE" id="PS50995">
    <property type="entry name" value="HTH_MARR_2"/>
    <property type="match status" value="1"/>
</dbReference>
<dbReference type="OrthoDB" id="197807at2"/>
<evidence type="ECO:0000259" key="4">
    <source>
        <dbReference type="PROSITE" id="PS50995"/>
    </source>
</evidence>
<dbReference type="PROSITE" id="PS01117">
    <property type="entry name" value="HTH_MARR_1"/>
    <property type="match status" value="1"/>
</dbReference>
<dbReference type="SMART" id="SM00347">
    <property type="entry name" value="HTH_MARR"/>
    <property type="match status" value="1"/>
</dbReference>
<dbReference type="InterPro" id="IPR036388">
    <property type="entry name" value="WH-like_DNA-bd_sf"/>
</dbReference>
<dbReference type="InterPro" id="IPR000835">
    <property type="entry name" value="HTH_MarR-typ"/>
</dbReference>
<dbReference type="InterPro" id="IPR036390">
    <property type="entry name" value="WH_DNA-bd_sf"/>
</dbReference>
<dbReference type="Gene3D" id="1.10.10.10">
    <property type="entry name" value="Winged helix-like DNA-binding domain superfamily/Winged helix DNA-binding domain"/>
    <property type="match status" value="1"/>
</dbReference>
<feature type="domain" description="HTH marR-type" evidence="4">
    <location>
        <begin position="2"/>
        <end position="134"/>
    </location>
</feature>
<keyword evidence="1" id="KW-0805">Transcription regulation</keyword>
<dbReference type="InterPro" id="IPR023187">
    <property type="entry name" value="Tscrpt_reg_MarR-type_CS"/>
</dbReference>
<dbReference type="InterPro" id="IPR039422">
    <property type="entry name" value="MarR/SlyA-like"/>
</dbReference>
<dbReference type="GO" id="GO:0003677">
    <property type="term" value="F:DNA binding"/>
    <property type="evidence" value="ECO:0007669"/>
    <property type="project" value="UniProtKB-KW"/>
</dbReference>
<sequence>MDNVLTTSLYLAFKKVHIHFTALAEEMGLDSAPLSALIKLWQQDGLTITELGEKLFLKASTITSLVDRMERDGLVRRERNHEDRRVVRIYLTEKARELQGKFPNFEQYIAEKTKDKLSKEETELLITLLNKMESAL</sequence>
<reference evidence="6" key="1">
    <citation type="submission" date="2016-11" db="EMBL/GenBank/DDBJ databases">
        <authorList>
            <person name="Varghese N."/>
            <person name="Submissions S."/>
        </authorList>
    </citation>
    <scope>NUCLEOTIDE SEQUENCE [LARGE SCALE GENOMIC DNA]</scope>
    <source>
        <strain evidence="6">DSM 10349</strain>
    </source>
</reference>
<evidence type="ECO:0000256" key="3">
    <source>
        <dbReference type="ARBA" id="ARBA00023163"/>
    </source>
</evidence>
<dbReference type="RefSeq" id="WP_072914274.1">
    <property type="nucleotide sequence ID" value="NZ_FRAR01000016.1"/>
</dbReference>
<dbReference type="GO" id="GO:0006950">
    <property type="term" value="P:response to stress"/>
    <property type="evidence" value="ECO:0007669"/>
    <property type="project" value="TreeGrafter"/>
</dbReference>
<protein>
    <submittedName>
        <fullName evidence="5">DNA-binding transcriptional regulator, MarR family</fullName>
    </submittedName>
</protein>
<name>A0A1M6TBC3_9FIRM</name>
<dbReference type="Pfam" id="PF01047">
    <property type="entry name" value="MarR"/>
    <property type="match status" value="1"/>
</dbReference>
<dbReference type="EMBL" id="FRAR01000016">
    <property type="protein sequence ID" value="SHK54126.1"/>
    <property type="molecule type" value="Genomic_DNA"/>
</dbReference>
<dbReference type="SUPFAM" id="SSF46785">
    <property type="entry name" value="Winged helix' DNA-binding domain"/>
    <property type="match status" value="1"/>
</dbReference>
<dbReference type="STRING" id="1121421.SAMN02745123_02230"/>
<dbReference type="Proteomes" id="UP000183997">
    <property type="component" value="Unassembled WGS sequence"/>
</dbReference>
<proteinExistence type="predicted"/>